<dbReference type="InterPro" id="IPR044862">
    <property type="entry name" value="Pro_4_hyd_alph_FE2OG_OXY"/>
</dbReference>
<evidence type="ECO:0000313" key="9">
    <source>
        <dbReference type="Proteomes" id="UP000191500"/>
    </source>
</evidence>
<proteinExistence type="predicted"/>
<evidence type="ECO:0000256" key="5">
    <source>
        <dbReference type="ARBA" id="ARBA00023004"/>
    </source>
</evidence>
<keyword evidence="2" id="KW-0479">Metal-binding</keyword>
<evidence type="ECO:0000256" key="4">
    <source>
        <dbReference type="ARBA" id="ARBA00023002"/>
    </source>
</evidence>
<evidence type="ECO:0000256" key="3">
    <source>
        <dbReference type="ARBA" id="ARBA00022964"/>
    </source>
</evidence>
<keyword evidence="3" id="KW-0223">Dioxygenase</keyword>
<dbReference type="GO" id="GO:0005783">
    <property type="term" value="C:endoplasmic reticulum"/>
    <property type="evidence" value="ECO:0007669"/>
    <property type="project" value="TreeGrafter"/>
</dbReference>
<dbReference type="PROSITE" id="PS51471">
    <property type="entry name" value="FE2OG_OXY"/>
    <property type="match status" value="1"/>
</dbReference>
<reference evidence="9" key="1">
    <citation type="journal article" date="2017" name="Nat. Microbiol.">
        <title>Global analysis of biosynthetic gene clusters reveals vast potential of secondary metabolite production in Penicillium species.</title>
        <authorList>
            <person name="Nielsen J.C."/>
            <person name="Grijseels S."/>
            <person name="Prigent S."/>
            <person name="Ji B."/>
            <person name="Dainat J."/>
            <person name="Nielsen K.F."/>
            <person name="Frisvad J.C."/>
            <person name="Workman M."/>
            <person name="Nielsen J."/>
        </authorList>
    </citation>
    <scope>NUCLEOTIDE SEQUENCE [LARGE SCALE GENOMIC DNA]</scope>
    <source>
        <strain evidence="9">IBT 31321</strain>
    </source>
</reference>
<dbReference type="InterPro" id="IPR006620">
    <property type="entry name" value="Pro_4_hyd_alph"/>
</dbReference>
<name>A0A1V6US48_9EURO</name>
<comment type="cofactor">
    <cofactor evidence="1">
        <name>L-ascorbate</name>
        <dbReference type="ChEBI" id="CHEBI:38290"/>
    </cofactor>
</comment>
<dbReference type="Pfam" id="PF13640">
    <property type="entry name" value="2OG-FeII_Oxy_3"/>
    <property type="match status" value="1"/>
</dbReference>
<dbReference type="InterPro" id="IPR005123">
    <property type="entry name" value="Oxoglu/Fe-dep_dioxygenase_dom"/>
</dbReference>
<keyword evidence="4" id="KW-0560">Oxidoreductase</keyword>
<keyword evidence="5" id="KW-0408">Iron</keyword>
<evidence type="ECO:0000256" key="6">
    <source>
        <dbReference type="SAM" id="MobiDB-lite"/>
    </source>
</evidence>
<organism evidence="8 9">
    <name type="scientific">Penicillium coprophilum</name>
    <dbReference type="NCBI Taxonomy" id="36646"/>
    <lineage>
        <taxon>Eukaryota</taxon>
        <taxon>Fungi</taxon>
        <taxon>Dikarya</taxon>
        <taxon>Ascomycota</taxon>
        <taxon>Pezizomycotina</taxon>
        <taxon>Eurotiomycetes</taxon>
        <taxon>Eurotiomycetidae</taxon>
        <taxon>Eurotiales</taxon>
        <taxon>Aspergillaceae</taxon>
        <taxon>Penicillium</taxon>
    </lineage>
</organism>
<gene>
    <name evidence="8" type="ORF">PENCOP_c005G07471</name>
</gene>
<dbReference type="InterPro" id="IPR045054">
    <property type="entry name" value="P4HA-like"/>
</dbReference>
<feature type="compositionally biased region" description="Pro residues" evidence="6">
    <location>
        <begin position="21"/>
        <end position="47"/>
    </location>
</feature>
<dbReference type="GO" id="GO:0031418">
    <property type="term" value="F:L-ascorbic acid binding"/>
    <property type="evidence" value="ECO:0007669"/>
    <property type="project" value="InterPro"/>
</dbReference>
<sequence>MSFVLCISKGIESYRDKKKPPPSPEVDPLLPSLPPPSLSPPSSPLPSPSSIYPPLATNPKMAKFKKPDPKPQTKTTTTTPNWPPLRPLLPAADLTLTPLLPDQIYLIRNFLPSTLCKIYTSFLASLPLTTTPGAPKKDEALRVNDRFQIDDARFAEMLWSSTALKELITTRFEEDQYEYDESTEDDTISPALAERARHLWGGDPLGLNPNIRIYRYSAGQFFGQHYDDANNITLPPPNSRSKATPARTTWTLLVYLTSCTGGETVFYPEPTRANRNPEPIAVAPEVGMALLHRHGDHCMLHEGVEVTGGEKWVLRSDLVVPR</sequence>
<accession>A0A1V6US48</accession>
<dbReference type="PANTHER" id="PTHR10869">
    <property type="entry name" value="PROLYL 4-HYDROXYLASE ALPHA SUBUNIT"/>
    <property type="match status" value="1"/>
</dbReference>
<dbReference type="GO" id="GO:0004656">
    <property type="term" value="F:procollagen-proline 4-dioxygenase activity"/>
    <property type="evidence" value="ECO:0007669"/>
    <property type="project" value="TreeGrafter"/>
</dbReference>
<evidence type="ECO:0000259" key="7">
    <source>
        <dbReference type="PROSITE" id="PS51471"/>
    </source>
</evidence>
<keyword evidence="9" id="KW-1185">Reference proteome</keyword>
<dbReference type="Proteomes" id="UP000191500">
    <property type="component" value="Unassembled WGS sequence"/>
</dbReference>
<dbReference type="FunFam" id="2.60.120.620:FF:000021">
    <property type="entry name" value="WGS project CABT00000000 data, contig 2.8"/>
    <property type="match status" value="1"/>
</dbReference>
<dbReference type="Gene3D" id="2.60.120.620">
    <property type="entry name" value="q2cbj1_9rhob like domain"/>
    <property type="match status" value="1"/>
</dbReference>
<feature type="region of interest" description="Disordered" evidence="6">
    <location>
        <begin position="14"/>
        <end position="86"/>
    </location>
</feature>
<dbReference type="EMBL" id="MDDG01000005">
    <property type="protein sequence ID" value="OQE41231.1"/>
    <property type="molecule type" value="Genomic_DNA"/>
</dbReference>
<dbReference type="SMART" id="SM00702">
    <property type="entry name" value="P4Hc"/>
    <property type="match status" value="1"/>
</dbReference>
<protein>
    <recommendedName>
        <fullName evidence="7">Fe2OG dioxygenase domain-containing protein</fullName>
    </recommendedName>
</protein>
<comment type="caution">
    <text evidence="8">The sequence shown here is derived from an EMBL/GenBank/DDBJ whole genome shotgun (WGS) entry which is preliminary data.</text>
</comment>
<evidence type="ECO:0000313" key="8">
    <source>
        <dbReference type="EMBL" id="OQE41231.1"/>
    </source>
</evidence>
<dbReference type="AlphaFoldDB" id="A0A1V6US48"/>
<dbReference type="GO" id="GO:0005506">
    <property type="term" value="F:iron ion binding"/>
    <property type="evidence" value="ECO:0007669"/>
    <property type="project" value="InterPro"/>
</dbReference>
<evidence type="ECO:0000256" key="2">
    <source>
        <dbReference type="ARBA" id="ARBA00022723"/>
    </source>
</evidence>
<dbReference type="PANTHER" id="PTHR10869:SF236">
    <property type="entry name" value="PROLYL 4-HYDROXYLASE ALPHA SUBUNIT DOMAIN-CONTAINING PROTEIN"/>
    <property type="match status" value="1"/>
</dbReference>
<evidence type="ECO:0000256" key="1">
    <source>
        <dbReference type="ARBA" id="ARBA00001961"/>
    </source>
</evidence>
<feature type="domain" description="Fe2OG dioxygenase" evidence="7">
    <location>
        <begin position="206"/>
        <end position="321"/>
    </location>
</feature>